<reference evidence="2" key="1">
    <citation type="journal article" date="2021" name="IMA Fungus">
        <title>Genomic characterization of three marine fungi, including Emericellopsis atlantica sp. nov. with signatures of a generalist lifestyle and marine biomass degradation.</title>
        <authorList>
            <person name="Hagestad O.C."/>
            <person name="Hou L."/>
            <person name="Andersen J.H."/>
            <person name="Hansen E.H."/>
            <person name="Altermark B."/>
            <person name="Li C."/>
            <person name="Kuhnert E."/>
            <person name="Cox R.J."/>
            <person name="Crous P.W."/>
            <person name="Spatafora J.W."/>
            <person name="Lail K."/>
            <person name="Amirebrahimi M."/>
            <person name="Lipzen A."/>
            <person name="Pangilinan J."/>
            <person name="Andreopoulos W."/>
            <person name="Hayes R.D."/>
            <person name="Ng V."/>
            <person name="Grigoriev I.V."/>
            <person name="Jackson S.A."/>
            <person name="Sutton T.D.S."/>
            <person name="Dobson A.D.W."/>
            <person name="Rama T."/>
        </authorList>
    </citation>
    <scope>NUCLEOTIDE SEQUENCE</scope>
    <source>
        <strain evidence="2">TRa018bII</strain>
    </source>
</reference>
<dbReference type="EMBL" id="MU251469">
    <property type="protein sequence ID" value="KAG9234266.1"/>
    <property type="molecule type" value="Genomic_DNA"/>
</dbReference>
<name>A0A9P7YIU9_9HELO</name>
<evidence type="ECO:0000313" key="3">
    <source>
        <dbReference type="Proteomes" id="UP000824998"/>
    </source>
</evidence>
<dbReference type="AlphaFoldDB" id="A0A9P7YIU9"/>
<protein>
    <submittedName>
        <fullName evidence="2">Uncharacterized protein</fullName>
    </submittedName>
</protein>
<dbReference type="SUPFAM" id="SSF48452">
    <property type="entry name" value="TPR-like"/>
    <property type="match status" value="1"/>
</dbReference>
<feature type="compositionally biased region" description="Basic residues" evidence="1">
    <location>
        <begin position="1"/>
        <end position="17"/>
    </location>
</feature>
<feature type="region of interest" description="Disordered" evidence="1">
    <location>
        <begin position="194"/>
        <end position="218"/>
    </location>
</feature>
<feature type="region of interest" description="Disordered" evidence="1">
    <location>
        <begin position="1"/>
        <end position="24"/>
    </location>
</feature>
<dbReference type="Proteomes" id="UP000824998">
    <property type="component" value="Unassembled WGS sequence"/>
</dbReference>
<sequence>MPKHKQFLKEPKHKSKHAQQLPSTPDECLAAGVDLEEAGEKWRGGDAAKSMRFFQRALGCYEEGLTTFPASFDLAYNLARLQYQITQHPKLLKELPADTWTLSQLLQTALASSRRALDLKMNEASAGEDADALFNTGQILTSLAEELNAKNPYNVESDQASCGLLEEAVGLFQRCLVVQEGEYTEFQRQIMADLPDTSSPSNVNAQDGSPTTTGTIAERPEKIEQWVSVREEVTKDDILDTFIAFVQALSTLCNRSSRLERDADKFLHTVESFAGGGLINKLQLLARDTAKQIDAAIAAAGLMSAVSEAKYRLGLPGNDFKAYSENVQHAWSKLELKQHAQGLWNRSEAYITASQALSDHDGSLASQITKVQWTLYSLAAADLTSASSFRDDENIGKIFLVRGDVELLRAGLGRPHSIFEMTAKTAETLVRNAEKYYRGAKNLSQGEDTWEEFEEAVVKETLAKAMLGDSKELKDVRTKIARADEILQEALVDGLFVESMLEVAGS</sequence>
<organism evidence="2 3">
    <name type="scientific">Amylocarpus encephaloides</name>
    <dbReference type="NCBI Taxonomy" id="45428"/>
    <lineage>
        <taxon>Eukaryota</taxon>
        <taxon>Fungi</taxon>
        <taxon>Dikarya</taxon>
        <taxon>Ascomycota</taxon>
        <taxon>Pezizomycotina</taxon>
        <taxon>Leotiomycetes</taxon>
        <taxon>Helotiales</taxon>
        <taxon>Helotiales incertae sedis</taxon>
        <taxon>Amylocarpus</taxon>
    </lineage>
</organism>
<evidence type="ECO:0000313" key="2">
    <source>
        <dbReference type="EMBL" id="KAG9234266.1"/>
    </source>
</evidence>
<proteinExistence type="predicted"/>
<gene>
    <name evidence="2" type="ORF">BJ875DRAFT_462044</name>
</gene>
<dbReference type="Gene3D" id="1.25.40.10">
    <property type="entry name" value="Tetratricopeptide repeat domain"/>
    <property type="match status" value="1"/>
</dbReference>
<evidence type="ECO:0000256" key="1">
    <source>
        <dbReference type="SAM" id="MobiDB-lite"/>
    </source>
</evidence>
<keyword evidence="3" id="KW-1185">Reference proteome</keyword>
<feature type="compositionally biased region" description="Polar residues" evidence="1">
    <location>
        <begin position="196"/>
        <end position="215"/>
    </location>
</feature>
<dbReference type="InterPro" id="IPR011990">
    <property type="entry name" value="TPR-like_helical_dom_sf"/>
</dbReference>
<dbReference type="OrthoDB" id="5328412at2759"/>
<comment type="caution">
    <text evidence="2">The sequence shown here is derived from an EMBL/GenBank/DDBJ whole genome shotgun (WGS) entry which is preliminary data.</text>
</comment>
<accession>A0A9P7YIU9</accession>